<dbReference type="GO" id="GO:0004730">
    <property type="term" value="F:pseudouridylate synthase activity"/>
    <property type="evidence" value="ECO:0007669"/>
    <property type="project" value="UniProtKB-UniRule"/>
</dbReference>
<dbReference type="EC" id="4.2.1.70" evidence="6"/>
<keyword evidence="8" id="KW-1185">Reference proteome</keyword>
<dbReference type="GO" id="GO:0046113">
    <property type="term" value="P:nucleobase catabolic process"/>
    <property type="evidence" value="ECO:0007669"/>
    <property type="project" value="UniProtKB-UniRule"/>
</dbReference>
<keyword evidence="5 6" id="KW-0326">Glycosidase</keyword>
<feature type="binding site" evidence="6">
    <location>
        <position position="106"/>
    </location>
    <ligand>
        <name>substrate</name>
    </ligand>
</feature>
<evidence type="ECO:0000256" key="4">
    <source>
        <dbReference type="ARBA" id="ARBA00023239"/>
    </source>
</evidence>
<feature type="binding site" evidence="6">
    <location>
        <position position="86"/>
    </location>
    <ligand>
        <name>substrate</name>
    </ligand>
</feature>
<dbReference type="HAMAP" id="MF_01876">
    <property type="entry name" value="PsiMP_glycosidase"/>
    <property type="match status" value="1"/>
</dbReference>
<sequence>MSASFHVSESVAAALAEGRPVVALESTIISHGLPQPRNLEAAREFEQMLVERGVTPATIAVLDGVPQIGLDESGIERIALGGSMAKASVRDLPILAARRASGATTVAATAWLAARAGVRVFATGGLGGVHRGASETFDESADLDTLAGVPVAVVSAGVKSVLDIAATLERLETLSVPVVGYGTDEFPSFWLASSGHRLDWRVDSAAEVAAILRAQDAWRAEGAGAQGLVVANPISLAEQWDPVEHDRVLTEALAAADTAGVRGKAVTPFLLKYIVGASGGTSLEVNLDIARGNVRVAAEIATAYAAACHGREE</sequence>
<proteinExistence type="inferred from homology"/>
<dbReference type="GO" id="GO:0016798">
    <property type="term" value="F:hydrolase activity, acting on glycosyl bonds"/>
    <property type="evidence" value="ECO:0007669"/>
    <property type="project" value="UniProtKB-KW"/>
</dbReference>
<dbReference type="AlphaFoldDB" id="A0A0Y0MQ28"/>
<dbReference type="PANTHER" id="PTHR42909">
    <property type="entry name" value="ZGC:136858"/>
    <property type="match status" value="1"/>
</dbReference>
<reference evidence="8" key="2">
    <citation type="submission" date="2016-01" db="EMBL/GenBank/DDBJ databases">
        <title>First complete genome sequence of a species in the genus Microterricola, an extremophilic cold active enzyme producing strain ERGS5:02 isolated from Sikkim Himalaya.</title>
        <authorList>
            <person name="Kumar R."/>
            <person name="Singh D."/>
            <person name="Swarnkar M.K."/>
        </authorList>
    </citation>
    <scope>NUCLEOTIDE SEQUENCE [LARGE SCALE GENOMIC DNA]</scope>
    <source>
        <strain evidence="8">ERGS5:02</strain>
    </source>
</reference>
<evidence type="ECO:0000256" key="1">
    <source>
        <dbReference type="ARBA" id="ARBA00022723"/>
    </source>
</evidence>
<dbReference type="SUPFAM" id="SSF110581">
    <property type="entry name" value="Indigoidine synthase A-like"/>
    <property type="match status" value="1"/>
</dbReference>
<feature type="active site" description="Nucleophile" evidence="6">
    <location>
        <position position="159"/>
    </location>
</feature>
<dbReference type="OrthoDB" id="9805870at2"/>
<evidence type="ECO:0000256" key="5">
    <source>
        <dbReference type="ARBA" id="ARBA00023295"/>
    </source>
</evidence>
<reference evidence="7 8" key="1">
    <citation type="journal article" date="2016" name="J. Biotechnol.">
        <title>First complete genome sequence of a species in the genus Microterricola, an extremophilic cold active enzyme producing bacterial strain ERGS5:02 isolated from Sikkim Himalaya.</title>
        <authorList>
            <person name="Himanshu"/>
            <person name="Swarnkar M.K."/>
            <person name="Singh D."/>
            <person name="Kumar R."/>
        </authorList>
    </citation>
    <scope>NUCLEOTIDE SEQUENCE [LARGE SCALE GENOMIC DNA]</scope>
    <source>
        <strain evidence="7 8">ERGS5:02</strain>
    </source>
</reference>
<dbReference type="InterPro" id="IPR007342">
    <property type="entry name" value="PsuG"/>
</dbReference>
<feature type="binding site" evidence="6">
    <location>
        <position position="138"/>
    </location>
    <ligand>
        <name>Mn(2+)</name>
        <dbReference type="ChEBI" id="CHEBI:29035"/>
    </ligand>
</feature>
<accession>A0A0Y0MQ28</accession>
<comment type="function">
    <text evidence="6">Catalyzes the reversible cleavage of pseudouridine 5'-phosphate (PsiMP) to ribose 5-phosphate and uracil. Functions biologically in the cleavage direction, as part of a pseudouridine degradation pathway.</text>
</comment>
<name>A0A0Y0MQ28_9MICO</name>
<evidence type="ECO:0000256" key="2">
    <source>
        <dbReference type="ARBA" id="ARBA00022801"/>
    </source>
</evidence>
<keyword evidence="1 6" id="KW-0479">Metal-binding</keyword>
<keyword evidence="2 6" id="KW-0378">Hydrolase</keyword>
<feature type="binding site" evidence="6">
    <location>
        <begin position="140"/>
        <end position="142"/>
    </location>
    <ligand>
        <name>substrate</name>
    </ligand>
</feature>
<evidence type="ECO:0000256" key="3">
    <source>
        <dbReference type="ARBA" id="ARBA00023211"/>
    </source>
</evidence>
<keyword evidence="3 6" id="KW-0464">Manganese</keyword>
<dbReference type="Gene3D" id="3.40.1790.10">
    <property type="entry name" value="Indigoidine synthase domain"/>
    <property type="match status" value="1"/>
</dbReference>
<dbReference type="Proteomes" id="UP000058305">
    <property type="component" value="Chromosome"/>
</dbReference>
<dbReference type="RefSeq" id="WP_067225960.1">
    <property type="nucleotide sequence ID" value="NZ_CP014145.1"/>
</dbReference>
<gene>
    <name evidence="6" type="primary">psuG</name>
    <name evidence="7" type="ORF">AWU67_01780</name>
</gene>
<dbReference type="GO" id="GO:0005737">
    <property type="term" value="C:cytoplasm"/>
    <property type="evidence" value="ECO:0007669"/>
    <property type="project" value="TreeGrafter"/>
</dbReference>
<evidence type="ECO:0000313" key="8">
    <source>
        <dbReference type="Proteomes" id="UP000058305"/>
    </source>
</evidence>
<organism evidence="7 8">
    <name type="scientific">Microterricola viridarii</name>
    <dbReference type="NCBI Taxonomy" id="412690"/>
    <lineage>
        <taxon>Bacteria</taxon>
        <taxon>Bacillati</taxon>
        <taxon>Actinomycetota</taxon>
        <taxon>Actinomycetes</taxon>
        <taxon>Micrococcales</taxon>
        <taxon>Microbacteriaceae</taxon>
        <taxon>Microterricola</taxon>
    </lineage>
</organism>
<comment type="subunit">
    <text evidence="6">Homotrimer.</text>
</comment>
<feature type="active site" description="Proton donor" evidence="6">
    <location>
        <position position="25"/>
    </location>
</feature>
<comment type="cofactor">
    <cofactor evidence="6">
        <name>Mn(2+)</name>
        <dbReference type="ChEBI" id="CHEBI:29035"/>
    </cofactor>
    <text evidence="6">Binds 1 Mn(2+) ion per subunit.</text>
</comment>
<evidence type="ECO:0000256" key="6">
    <source>
        <dbReference type="HAMAP-Rule" id="MF_01876"/>
    </source>
</evidence>
<comment type="catalytic activity">
    <reaction evidence="6">
        <text>D-ribose 5-phosphate + uracil = psi-UMP + H2O</text>
        <dbReference type="Rhea" id="RHEA:18337"/>
        <dbReference type="ChEBI" id="CHEBI:15377"/>
        <dbReference type="ChEBI" id="CHEBI:17568"/>
        <dbReference type="ChEBI" id="CHEBI:58380"/>
        <dbReference type="ChEBI" id="CHEBI:78346"/>
        <dbReference type="EC" id="4.2.1.70"/>
    </reaction>
</comment>
<dbReference type="Pfam" id="PF04227">
    <property type="entry name" value="Indigoidine_A"/>
    <property type="match status" value="1"/>
</dbReference>
<dbReference type="InterPro" id="IPR022830">
    <property type="entry name" value="Indigdn_synthA-like"/>
</dbReference>
<dbReference type="EMBL" id="CP014145">
    <property type="protein sequence ID" value="AMB57803.1"/>
    <property type="molecule type" value="Genomic_DNA"/>
</dbReference>
<keyword evidence="4 6" id="KW-0456">Lyase</keyword>
<dbReference type="PANTHER" id="PTHR42909:SF1">
    <property type="entry name" value="CARBOHYDRATE KINASE PFKB DOMAIN-CONTAINING PROTEIN"/>
    <property type="match status" value="1"/>
</dbReference>
<comment type="similarity">
    <text evidence="6">Belongs to the pseudouridine-5'-phosphate glycosidase family.</text>
</comment>
<evidence type="ECO:0000313" key="7">
    <source>
        <dbReference type="EMBL" id="AMB57803.1"/>
    </source>
</evidence>
<dbReference type="KEGG" id="mvd:AWU67_01780"/>
<protein>
    <recommendedName>
        <fullName evidence="6">Pseudouridine-5'-phosphate glycosidase</fullName>
        <shortName evidence="6">PsiMP glycosidase</shortName>
        <ecNumber evidence="6">4.2.1.70</ecNumber>
    </recommendedName>
</protein>
<dbReference type="GO" id="GO:0046872">
    <property type="term" value="F:metal ion binding"/>
    <property type="evidence" value="ECO:0007669"/>
    <property type="project" value="UniProtKB-KW"/>
</dbReference>